<protein>
    <recommendedName>
        <fullName evidence="1">Serine aminopeptidase S33 domain-containing protein</fullName>
    </recommendedName>
</protein>
<evidence type="ECO:0000259" key="1">
    <source>
        <dbReference type="Pfam" id="PF12146"/>
    </source>
</evidence>
<evidence type="ECO:0000313" key="2">
    <source>
        <dbReference type="EMBL" id="CCX32672.1"/>
    </source>
</evidence>
<dbReference type="PANTHER" id="PTHR12277">
    <property type="entry name" value="ALPHA/BETA HYDROLASE DOMAIN-CONTAINING PROTEIN"/>
    <property type="match status" value="1"/>
</dbReference>
<name>U4LM54_PYROM</name>
<reference evidence="2 3" key="1">
    <citation type="journal article" date="2013" name="PLoS Genet.">
        <title>The genome and development-dependent transcriptomes of Pyronema confluens: a window into fungal evolution.</title>
        <authorList>
            <person name="Traeger S."/>
            <person name="Altegoer F."/>
            <person name="Freitag M."/>
            <person name="Gabaldon T."/>
            <person name="Kempken F."/>
            <person name="Kumar A."/>
            <person name="Marcet-Houben M."/>
            <person name="Poggeler S."/>
            <person name="Stajich J.E."/>
            <person name="Nowrousian M."/>
        </authorList>
    </citation>
    <scope>NUCLEOTIDE SEQUENCE [LARGE SCALE GENOMIC DNA]</scope>
    <source>
        <strain evidence="3">CBS 100304</strain>
        <tissue evidence="2">Vegetative mycelium</tissue>
    </source>
</reference>
<dbReference type="STRING" id="1076935.U4LM54"/>
<dbReference type="InterPro" id="IPR029058">
    <property type="entry name" value="AB_hydrolase_fold"/>
</dbReference>
<keyword evidence="3" id="KW-1185">Reference proteome</keyword>
<proteinExistence type="predicted"/>
<sequence length="372" mass="42750">MFKNFSIQLTFLGGPTHDASDRIKTLTRKYDWDDEGSIEYVVVKPGEFLPKGYDPEKCKYQEKKKKLVYVCHGVGRGLDKTSIERWGWNATMNNVDIVVHNYPGYGKTSGLRTEKQICDDSLYLLRHLREEYEEKYKEEHEEEYKEYGFNLDIVLLGNSIGCGPVAWLAAHDEAKDLGIEKVILISPWVSLLRLWPTLLPDLWLPLENAKKSEQLSILQHPWNLVLLFPRFLLWILTLLCSLFAGLDFFDNFQSIKSVKKLKEKKVLMIHGNLDKLVPLWHSEKLMDAIGNNQEVTKQLVVMEKCGHVYTRLVADELIWGFVHDVDKDTLNGLAEMVKAQPEPGSQEKSSHTSQVIPTILIKDTARGSHIKD</sequence>
<dbReference type="SUPFAM" id="SSF53474">
    <property type="entry name" value="alpha/beta-Hydrolases"/>
    <property type="match status" value="1"/>
</dbReference>
<accession>U4LM54</accession>
<evidence type="ECO:0000313" key="3">
    <source>
        <dbReference type="Proteomes" id="UP000018144"/>
    </source>
</evidence>
<dbReference type="Gene3D" id="3.40.50.1820">
    <property type="entry name" value="alpha/beta hydrolase"/>
    <property type="match status" value="1"/>
</dbReference>
<organism evidence="2 3">
    <name type="scientific">Pyronema omphalodes (strain CBS 100304)</name>
    <name type="common">Pyronema confluens</name>
    <dbReference type="NCBI Taxonomy" id="1076935"/>
    <lineage>
        <taxon>Eukaryota</taxon>
        <taxon>Fungi</taxon>
        <taxon>Dikarya</taxon>
        <taxon>Ascomycota</taxon>
        <taxon>Pezizomycotina</taxon>
        <taxon>Pezizomycetes</taxon>
        <taxon>Pezizales</taxon>
        <taxon>Pyronemataceae</taxon>
        <taxon>Pyronema</taxon>
    </lineage>
</organism>
<dbReference type="Proteomes" id="UP000018144">
    <property type="component" value="Unassembled WGS sequence"/>
</dbReference>
<dbReference type="OrthoDB" id="19653at2759"/>
<dbReference type="EMBL" id="HF935906">
    <property type="protein sequence ID" value="CCX32672.1"/>
    <property type="molecule type" value="Genomic_DNA"/>
</dbReference>
<feature type="domain" description="Serine aminopeptidase S33" evidence="1">
    <location>
        <begin position="63"/>
        <end position="307"/>
    </location>
</feature>
<dbReference type="Pfam" id="PF12146">
    <property type="entry name" value="Hydrolase_4"/>
    <property type="match status" value="1"/>
</dbReference>
<gene>
    <name evidence="2" type="ORF">PCON_13523</name>
</gene>
<dbReference type="AlphaFoldDB" id="U4LM54"/>
<dbReference type="PANTHER" id="PTHR12277:SF81">
    <property type="entry name" value="PROTEIN ABHD13"/>
    <property type="match status" value="1"/>
</dbReference>
<dbReference type="InterPro" id="IPR022742">
    <property type="entry name" value="Hydrolase_4"/>
</dbReference>